<gene>
    <name evidence="6" type="ORF">J437_LFUL004673</name>
</gene>
<feature type="region of interest" description="Disordered" evidence="4">
    <location>
        <begin position="604"/>
        <end position="660"/>
    </location>
</feature>
<dbReference type="AlphaFoldDB" id="A0A8K0PCY0"/>
<dbReference type="InterPro" id="IPR013783">
    <property type="entry name" value="Ig-like_fold"/>
</dbReference>
<protein>
    <recommendedName>
        <fullName evidence="5">Immunoglobulin domain-containing protein</fullName>
    </recommendedName>
</protein>
<dbReference type="SMART" id="SM00409">
    <property type="entry name" value="IG"/>
    <property type="match status" value="2"/>
</dbReference>
<dbReference type="FunFam" id="2.60.40.10:FF:000032">
    <property type="entry name" value="palladin isoform X1"/>
    <property type="match status" value="1"/>
</dbReference>
<dbReference type="Pfam" id="PF07679">
    <property type="entry name" value="I-set"/>
    <property type="match status" value="1"/>
</dbReference>
<reference evidence="6" key="1">
    <citation type="submission" date="2013-04" db="EMBL/GenBank/DDBJ databases">
        <authorList>
            <person name="Qu J."/>
            <person name="Murali S.C."/>
            <person name="Bandaranaike D."/>
            <person name="Bellair M."/>
            <person name="Blankenburg K."/>
            <person name="Chao H."/>
            <person name="Dinh H."/>
            <person name="Doddapaneni H."/>
            <person name="Downs B."/>
            <person name="Dugan-Rocha S."/>
            <person name="Elkadiri S."/>
            <person name="Gnanaolivu R.D."/>
            <person name="Hernandez B."/>
            <person name="Javaid M."/>
            <person name="Jayaseelan J.C."/>
            <person name="Lee S."/>
            <person name="Li M."/>
            <person name="Ming W."/>
            <person name="Munidasa M."/>
            <person name="Muniz J."/>
            <person name="Nguyen L."/>
            <person name="Ongeri F."/>
            <person name="Osuji N."/>
            <person name="Pu L.-L."/>
            <person name="Puazo M."/>
            <person name="Qu C."/>
            <person name="Quiroz J."/>
            <person name="Raj R."/>
            <person name="Weissenberger G."/>
            <person name="Xin Y."/>
            <person name="Zou X."/>
            <person name="Han Y."/>
            <person name="Richards S."/>
            <person name="Worley K."/>
            <person name="Muzny D."/>
            <person name="Gibbs R."/>
        </authorList>
    </citation>
    <scope>NUCLEOTIDE SEQUENCE</scope>
    <source>
        <strain evidence="6">Sampled in the wild</strain>
    </source>
</reference>
<feature type="region of interest" description="Disordered" evidence="4">
    <location>
        <begin position="28"/>
        <end position="58"/>
    </location>
</feature>
<name>A0A8K0PCY0_LADFU</name>
<dbReference type="GO" id="GO:0007156">
    <property type="term" value="P:homophilic cell adhesion via plasma membrane adhesion molecules"/>
    <property type="evidence" value="ECO:0007669"/>
    <property type="project" value="TreeGrafter"/>
</dbReference>
<organism evidence="6 7">
    <name type="scientific">Ladona fulva</name>
    <name type="common">Scarce chaser dragonfly</name>
    <name type="synonym">Libellula fulva</name>
    <dbReference type="NCBI Taxonomy" id="123851"/>
    <lineage>
        <taxon>Eukaryota</taxon>
        <taxon>Metazoa</taxon>
        <taxon>Ecdysozoa</taxon>
        <taxon>Arthropoda</taxon>
        <taxon>Hexapoda</taxon>
        <taxon>Insecta</taxon>
        <taxon>Pterygota</taxon>
        <taxon>Palaeoptera</taxon>
        <taxon>Odonata</taxon>
        <taxon>Epiprocta</taxon>
        <taxon>Anisoptera</taxon>
        <taxon>Libelluloidea</taxon>
        <taxon>Libellulidae</taxon>
        <taxon>Ladona</taxon>
    </lineage>
</organism>
<dbReference type="InterPro" id="IPR003599">
    <property type="entry name" value="Ig_sub"/>
</dbReference>
<feature type="compositionally biased region" description="Acidic residues" evidence="4">
    <location>
        <begin position="41"/>
        <end position="54"/>
    </location>
</feature>
<accession>A0A8K0PCY0</accession>
<dbReference type="OrthoDB" id="10072397at2759"/>
<evidence type="ECO:0000256" key="2">
    <source>
        <dbReference type="ARBA" id="ARBA00023157"/>
    </source>
</evidence>
<dbReference type="InterPro" id="IPR013098">
    <property type="entry name" value="Ig_I-set"/>
</dbReference>
<keyword evidence="7" id="KW-1185">Reference proteome</keyword>
<feature type="domain" description="Immunoglobulin" evidence="5">
    <location>
        <begin position="492"/>
        <end position="578"/>
    </location>
</feature>
<evidence type="ECO:0000256" key="1">
    <source>
        <dbReference type="ARBA" id="ARBA00022729"/>
    </source>
</evidence>
<dbReference type="PANTHER" id="PTHR45080:SF8">
    <property type="entry name" value="IG-LIKE DOMAIN-CONTAINING PROTEIN"/>
    <property type="match status" value="1"/>
</dbReference>
<evidence type="ECO:0000256" key="4">
    <source>
        <dbReference type="SAM" id="MobiDB-lite"/>
    </source>
</evidence>
<sequence>MKEGVDRNRNLLVDKVEVGVQAEVAEGCRMRGDGSGPEGASAEEFEEEDVEDNENANFNSFGRWRNQARPFSYRIEEKVEEVMTTYTSDEENLAGIKRRQSDLRVERERTLSSGSSIDEDTSLSMMRGLALHQKSAPFPEFGVDIIDDDDGDNEGSADEVFGEGCSGRNLTTVKSGVDSWEENWLFQKRRLKMRGTLSRGSYPLVPMLVPNPSEDMRARIGDRDADDISDLSECNDSTEWDVQDFSRSHHLSTSSASIASDSLSSEPDLLASDQPSSFNFSCPIEATNQGLLDFAEAQNHQKDSEYTEDYAVAEQRILAMTPSPIPLEIREDLGASSIDVVTPKPVPLPRTHLSTSSRVASHSFKYIPINDRRHPPPPTKMEIVHAPESAIVYAGKAAHFTLDLWSQVWWFHEELLLEEDDNHRIFVSPSKSDRSSAAAYHLEVFNTDPQNSSGSYSVAAIDSSGNSIWHDFSLSVRGSRRADFSPEFVVEPTDVTVAQGGEVEFLIEVKGHPEPKVSFWKGASLLHSSSNGYFIERQGGGHWMLHIKNIAPVDGGKFVVEARNRVGVATATAEVQVVEMEPVSPPEEPLIPEVEEEMRALSSLEESSSVLQNGLQSQAEELRVTARRVEEAEGSREDLSECSPKSEVETVEKEASPPKP</sequence>
<evidence type="ECO:0000259" key="5">
    <source>
        <dbReference type="SMART" id="SM00409"/>
    </source>
</evidence>
<dbReference type="InterPro" id="IPR036179">
    <property type="entry name" value="Ig-like_dom_sf"/>
</dbReference>
<feature type="domain" description="Immunoglobulin" evidence="5">
    <location>
        <begin position="387"/>
        <end position="477"/>
    </location>
</feature>
<keyword evidence="1" id="KW-0732">Signal</keyword>
<evidence type="ECO:0000313" key="6">
    <source>
        <dbReference type="EMBL" id="KAG8240213.1"/>
    </source>
</evidence>
<comment type="caution">
    <text evidence="6">The sequence shown here is derived from an EMBL/GenBank/DDBJ whole genome shotgun (WGS) entry which is preliminary data.</text>
</comment>
<evidence type="ECO:0000313" key="7">
    <source>
        <dbReference type="Proteomes" id="UP000792457"/>
    </source>
</evidence>
<dbReference type="InterPro" id="IPR050958">
    <property type="entry name" value="Cell_Adh-Cytoskel_Orgn"/>
</dbReference>
<evidence type="ECO:0000256" key="3">
    <source>
        <dbReference type="ARBA" id="ARBA00023319"/>
    </source>
</evidence>
<dbReference type="EMBL" id="KZ312439">
    <property type="protein sequence ID" value="KAG8240213.1"/>
    <property type="molecule type" value="Genomic_DNA"/>
</dbReference>
<dbReference type="Proteomes" id="UP000792457">
    <property type="component" value="Unassembled WGS sequence"/>
</dbReference>
<feature type="non-terminal residue" evidence="6">
    <location>
        <position position="1"/>
    </location>
</feature>
<dbReference type="GO" id="GO:0005886">
    <property type="term" value="C:plasma membrane"/>
    <property type="evidence" value="ECO:0007669"/>
    <property type="project" value="TreeGrafter"/>
</dbReference>
<feature type="compositionally biased region" description="Basic and acidic residues" evidence="4">
    <location>
        <begin position="620"/>
        <end position="660"/>
    </location>
</feature>
<proteinExistence type="predicted"/>
<keyword evidence="3" id="KW-0393">Immunoglobulin domain</keyword>
<reference evidence="6" key="2">
    <citation type="submission" date="2017-10" db="EMBL/GenBank/DDBJ databases">
        <title>Ladona fulva Genome sequencing and assembly.</title>
        <authorList>
            <person name="Murali S."/>
            <person name="Richards S."/>
            <person name="Bandaranaike D."/>
            <person name="Bellair M."/>
            <person name="Blankenburg K."/>
            <person name="Chao H."/>
            <person name="Dinh H."/>
            <person name="Doddapaneni H."/>
            <person name="Dugan-Rocha S."/>
            <person name="Elkadiri S."/>
            <person name="Gnanaolivu R."/>
            <person name="Hernandez B."/>
            <person name="Skinner E."/>
            <person name="Javaid M."/>
            <person name="Lee S."/>
            <person name="Li M."/>
            <person name="Ming W."/>
            <person name="Munidasa M."/>
            <person name="Muniz J."/>
            <person name="Nguyen L."/>
            <person name="Hughes D."/>
            <person name="Osuji N."/>
            <person name="Pu L.-L."/>
            <person name="Puazo M."/>
            <person name="Qu C."/>
            <person name="Quiroz J."/>
            <person name="Raj R."/>
            <person name="Weissenberger G."/>
            <person name="Xin Y."/>
            <person name="Zou X."/>
            <person name="Han Y."/>
            <person name="Worley K."/>
            <person name="Muzny D."/>
            <person name="Gibbs R."/>
        </authorList>
    </citation>
    <scope>NUCLEOTIDE SEQUENCE</scope>
    <source>
        <strain evidence="6">Sampled in the wild</strain>
    </source>
</reference>
<dbReference type="Gene3D" id="2.60.40.10">
    <property type="entry name" value="Immunoglobulins"/>
    <property type="match status" value="1"/>
</dbReference>
<dbReference type="SUPFAM" id="SSF48726">
    <property type="entry name" value="Immunoglobulin"/>
    <property type="match status" value="1"/>
</dbReference>
<dbReference type="PANTHER" id="PTHR45080">
    <property type="entry name" value="CONTACTIN 5"/>
    <property type="match status" value="1"/>
</dbReference>
<keyword evidence="2" id="KW-1015">Disulfide bond</keyword>